<accession>A0AAW0BDH4</accession>
<proteinExistence type="predicted"/>
<keyword evidence="2" id="KW-1185">Reference proteome</keyword>
<organism evidence="1 2">
    <name type="scientific">Favolaschia claudopus</name>
    <dbReference type="NCBI Taxonomy" id="2862362"/>
    <lineage>
        <taxon>Eukaryota</taxon>
        <taxon>Fungi</taxon>
        <taxon>Dikarya</taxon>
        <taxon>Basidiomycota</taxon>
        <taxon>Agaricomycotina</taxon>
        <taxon>Agaricomycetes</taxon>
        <taxon>Agaricomycetidae</taxon>
        <taxon>Agaricales</taxon>
        <taxon>Marasmiineae</taxon>
        <taxon>Mycenaceae</taxon>
        <taxon>Favolaschia</taxon>
    </lineage>
</organism>
<dbReference type="EMBL" id="JAWWNJ010000036">
    <property type="protein sequence ID" value="KAK7023071.1"/>
    <property type="molecule type" value="Genomic_DNA"/>
</dbReference>
<dbReference type="SUPFAM" id="SSF52047">
    <property type="entry name" value="RNI-like"/>
    <property type="match status" value="1"/>
</dbReference>
<sequence>MQTTDSMNTGLLLSQLAQLPITTFETQAKLLIDAAEANIARINSQIRDLECLRDRERGVIARLRMAIAPVNKLPAELLREIFLHVRCQSSYYRRDTVQKVQRLSHVCVYWRRVAHTTPRLFTETVSFKLEKTPSEDYLALSKHWLDRSSPFPISIHLENSGTNWRRVNAGPLMDIMAANAHRWDSARFHLSSLDVFDRIHAVSLNSLHTFDLKSSDVKNHELTRPLLTAERLQTLFLHTQRSSKFVLPWAQITTLRVEDHHPMECLDALVQCASVVDADLRTSAWPELPDMSQRPITTLSGLETLSIDFGSDCQSGDLTGPFFTHLSLPALKRLTVCMDMDHFWSSPDFTEFQLRSPKIEHLAIERSGLVPSDLLAVFQHAPSLVILDLDCCQHCLDDSIVTGLQHSSTHGPSLAPRLETINMSYTGSDFNEDALDTMIQSRWWTDEQLLALPCPPPVSRWSCISIHCSDDENDGFSPHIAAKLELYRSQGLDVTVSGFGSEEY</sequence>
<reference evidence="1 2" key="1">
    <citation type="journal article" date="2024" name="J Genomics">
        <title>Draft genome sequencing and assembly of Favolaschia claudopus CIRM-BRFM 2984 isolated from oak limbs.</title>
        <authorList>
            <person name="Navarro D."/>
            <person name="Drula E."/>
            <person name="Chaduli D."/>
            <person name="Cazenave R."/>
            <person name="Ahrendt S."/>
            <person name="Wang J."/>
            <person name="Lipzen A."/>
            <person name="Daum C."/>
            <person name="Barry K."/>
            <person name="Grigoriev I.V."/>
            <person name="Favel A."/>
            <person name="Rosso M.N."/>
            <person name="Martin F."/>
        </authorList>
    </citation>
    <scope>NUCLEOTIDE SEQUENCE [LARGE SCALE GENOMIC DNA]</scope>
    <source>
        <strain evidence="1 2">CIRM-BRFM 2984</strain>
    </source>
</reference>
<evidence type="ECO:0008006" key="3">
    <source>
        <dbReference type="Google" id="ProtNLM"/>
    </source>
</evidence>
<comment type="caution">
    <text evidence="1">The sequence shown here is derived from an EMBL/GenBank/DDBJ whole genome shotgun (WGS) entry which is preliminary data.</text>
</comment>
<name>A0AAW0BDH4_9AGAR</name>
<dbReference type="Gene3D" id="3.80.10.10">
    <property type="entry name" value="Ribonuclease Inhibitor"/>
    <property type="match status" value="1"/>
</dbReference>
<gene>
    <name evidence="1" type="ORF">R3P38DRAFT_2957362</name>
</gene>
<dbReference type="InterPro" id="IPR032675">
    <property type="entry name" value="LRR_dom_sf"/>
</dbReference>
<evidence type="ECO:0000313" key="2">
    <source>
        <dbReference type="Proteomes" id="UP001362999"/>
    </source>
</evidence>
<protein>
    <recommendedName>
        <fullName evidence="3">F-box domain-containing protein</fullName>
    </recommendedName>
</protein>
<dbReference type="AlphaFoldDB" id="A0AAW0BDH4"/>
<dbReference type="Proteomes" id="UP001362999">
    <property type="component" value="Unassembled WGS sequence"/>
</dbReference>
<dbReference type="Gene3D" id="1.20.1280.50">
    <property type="match status" value="1"/>
</dbReference>
<evidence type="ECO:0000313" key="1">
    <source>
        <dbReference type="EMBL" id="KAK7023071.1"/>
    </source>
</evidence>